<feature type="region of interest" description="Disordered" evidence="1">
    <location>
        <begin position="816"/>
        <end position="851"/>
    </location>
</feature>
<dbReference type="InterPro" id="IPR013783">
    <property type="entry name" value="Ig-like_fold"/>
</dbReference>
<gene>
    <name evidence="3" type="ORF">BDZ31_000139</name>
</gene>
<feature type="region of interest" description="Disordered" evidence="1">
    <location>
        <begin position="695"/>
        <end position="725"/>
    </location>
</feature>
<dbReference type="RefSeq" id="WP_183338005.1">
    <property type="nucleotide sequence ID" value="NZ_JACHNU010000001.1"/>
</dbReference>
<feature type="domain" description="DUF11" evidence="2">
    <location>
        <begin position="971"/>
        <end position="1069"/>
    </location>
</feature>
<dbReference type="EMBL" id="JACHNU010000001">
    <property type="protein sequence ID" value="MBB4660566.1"/>
    <property type="molecule type" value="Genomic_DNA"/>
</dbReference>
<sequence>MSTTVPGLPGSSYTVLYVYARAGERVQLASSAIGTGGQSNIRVYAPGTDLERIAGFPTDPVFTSDIFDCNTDDPGTGRISTRAQEIAGPDAPGGYTPCEFLPTADGIYPVLMMPSDPGSPGSPGYNGNPGTVDAPLQESGFNIAMWDITVRDAGGVKQPGRTFSYEYVLREFGAAASGVRVFPYTRTGHQYQVDLYNQAGINWTLTSDDQGVVDARTGERTFASFACGDDVGGNICIYDQASKAAADRRYPQFLNRVDPLVISGSGGLAETSGYEAAPISPSSNPLRAASFTGSAGHSGATNHGAGGTFSFTSPVAMQGLGYTIAIDVDRDGTFGNGPDVVDRTNELSGSGSNAFAWNGLDAQGNALQCGDYRYEIRSTLAEVHFTMSDVENSGGMRIERLTLPNDPELGDPLAASYNDHDPYKNGYVVTNTSPTAVSDGTSGPGFHAWTASSGNTDLVDTWVRLPEVSTIGTFRVLCADLQITKTASQNPAFPDQNLTYDLTVRNNGPDAAQNVVVSDSLPANVTYVSSSEGCIVSGATVTCGLASLAVGASHTFKVTVRVAASAEGTLVNTASVRSDTHDPDEGNNRDDESVPVEPLADLEIVKRALANRLVPGRQLTYELVVFNHGPSTARAVRVSDPLPRGLSFVSASRGCTFASGTVTCAAGDLVSGGSVTYRVVTRVAASLTANSITNTATVESPTRDPDRSNNRDRETVPSGPEADLSITKIPSVETVKVGGQLFYTLLIRNDGPSDAQRVVVNDTAGAGLTLLSAQSSQGGSCTVTASRVTCSLGTLAVGGTAQVLVSARADLVGELSNTARVESPTKDPDPRNNRDERRVTGEPGPEPDPADLEIVKSANRRSILGSGLITYTLRVRNLGPGTATDVRVLDTPSLRLQVRSVRSSVGSCTKRAPVRCSLGTLRSGESATVRIVGRPLAAGLLRNSASVTGNEPDPNPRNNIDGTRTRVQGLLKIKKTASARTVRAGGTLTYKIRVTNASGFALRSVRVCDRLPSGLVFVSSTPKAKLTKGQHCWTIRALGANKSKSFTLKARVLRGAGGRKVNVATATAPNARGARSRAATGTAAIKVLPAAARGGGVTG</sequence>
<dbReference type="AlphaFoldDB" id="A0A840I6L0"/>
<feature type="domain" description="DUF11" evidence="2">
    <location>
        <begin position="851"/>
        <end position="961"/>
    </location>
</feature>
<dbReference type="Pfam" id="PF01345">
    <property type="entry name" value="DUF11"/>
    <property type="match status" value="5"/>
</dbReference>
<keyword evidence="4" id="KW-1185">Reference proteome</keyword>
<evidence type="ECO:0000259" key="2">
    <source>
        <dbReference type="Pfam" id="PF01345"/>
    </source>
</evidence>
<accession>A0A840I6L0</accession>
<feature type="compositionally biased region" description="Basic and acidic residues" evidence="1">
    <location>
        <begin position="578"/>
        <end position="592"/>
    </location>
</feature>
<feature type="domain" description="DUF11" evidence="2">
    <location>
        <begin position="480"/>
        <end position="592"/>
    </location>
</feature>
<dbReference type="Proteomes" id="UP000585272">
    <property type="component" value="Unassembled WGS sequence"/>
</dbReference>
<feature type="domain" description="DUF11" evidence="2">
    <location>
        <begin position="601"/>
        <end position="715"/>
    </location>
</feature>
<dbReference type="InterPro" id="IPR051172">
    <property type="entry name" value="Chlamydia_OmcB"/>
</dbReference>
<feature type="domain" description="DUF11" evidence="2">
    <location>
        <begin position="723"/>
        <end position="837"/>
    </location>
</feature>
<feature type="compositionally biased region" description="Basic and acidic residues" evidence="1">
    <location>
        <begin position="823"/>
        <end position="840"/>
    </location>
</feature>
<organism evidence="3 4">
    <name type="scientific">Conexibacter arvalis</name>
    <dbReference type="NCBI Taxonomy" id="912552"/>
    <lineage>
        <taxon>Bacteria</taxon>
        <taxon>Bacillati</taxon>
        <taxon>Actinomycetota</taxon>
        <taxon>Thermoleophilia</taxon>
        <taxon>Solirubrobacterales</taxon>
        <taxon>Conexibacteraceae</taxon>
        <taxon>Conexibacter</taxon>
    </lineage>
</organism>
<comment type="caution">
    <text evidence="3">The sequence shown here is derived from an EMBL/GenBank/DDBJ whole genome shotgun (WGS) entry which is preliminary data.</text>
</comment>
<proteinExistence type="predicted"/>
<feature type="region of interest" description="Disordered" evidence="1">
    <location>
        <begin position="573"/>
        <end position="594"/>
    </location>
</feature>
<dbReference type="NCBIfam" id="TIGR01451">
    <property type="entry name" value="B_ant_repeat"/>
    <property type="match status" value="5"/>
</dbReference>
<dbReference type="InterPro" id="IPR001434">
    <property type="entry name" value="OmcB-like_DUF11"/>
</dbReference>
<dbReference type="PANTHER" id="PTHR34819">
    <property type="entry name" value="LARGE CYSTEINE-RICH PERIPLASMIC PROTEIN OMCB"/>
    <property type="match status" value="1"/>
</dbReference>
<dbReference type="InterPro" id="IPR047589">
    <property type="entry name" value="DUF11_rpt"/>
</dbReference>
<evidence type="ECO:0000313" key="3">
    <source>
        <dbReference type="EMBL" id="MBB4660566.1"/>
    </source>
</evidence>
<dbReference type="Gene3D" id="2.60.40.10">
    <property type="entry name" value="Immunoglobulins"/>
    <property type="match status" value="2"/>
</dbReference>
<feature type="compositionally biased region" description="Basic and acidic residues" evidence="1">
    <location>
        <begin position="701"/>
        <end position="715"/>
    </location>
</feature>
<dbReference type="GO" id="GO:0005975">
    <property type="term" value="P:carbohydrate metabolic process"/>
    <property type="evidence" value="ECO:0007669"/>
    <property type="project" value="UniProtKB-ARBA"/>
</dbReference>
<reference evidence="3 4" key="1">
    <citation type="submission" date="2020-08" db="EMBL/GenBank/DDBJ databases">
        <title>Genomic Encyclopedia of Archaeal and Bacterial Type Strains, Phase II (KMG-II): from individual species to whole genera.</title>
        <authorList>
            <person name="Goeker M."/>
        </authorList>
    </citation>
    <scope>NUCLEOTIDE SEQUENCE [LARGE SCALE GENOMIC DNA]</scope>
    <source>
        <strain evidence="3 4">DSM 23288</strain>
    </source>
</reference>
<name>A0A840I6L0_9ACTN</name>
<evidence type="ECO:0000256" key="1">
    <source>
        <dbReference type="SAM" id="MobiDB-lite"/>
    </source>
</evidence>
<evidence type="ECO:0000313" key="4">
    <source>
        <dbReference type="Proteomes" id="UP000585272"/>
    </source>
</evidence>
<protein>
    <submittedName>
        <fullName evidence="3">Putative repeat protein (TIGR01451 family)</fullName>
    </submittedName>
</protein>
<dbReference type="PANTHER" id="PTHR34819:SF3">
    <property type="entry name" value="CELL SURFACE PROTEIN"/>
    <property type="match status" value="1"/>
</dbReference>